<dbReference type="PANTHER" id="PTHR43547:SF2">
    <property type="entry name" value="HYBRID SIGNAL TRANSDUCTION HISTIDINE KINASE C"/>
    <property type="match status" value="1"/>
</dbReference>
<dbReference type="PROSITE" id="PS50110">
    <property type="entry name" value="RESPONSE_REGULATORY"/>
    <property type="match status" value="1"/>
</dbReference>
<dbReference type="PRINTS" id="PR00344">
    <property type="entry name" value="BCTRLSENSOR"/>
</dbReference>
<dbReference type="InterPro" id="IPR005467">
    <property type="entry name" value="His_kinase_dom"/>
</dbReference>
<proteinExistence type="predicted"/>
<dbReference type="InterPro" id="IPR001789">
    <property type="entry name" value="Sig_transdc_resp-reg_receiver"/>
</dbReference>
<dbReference type="InterPro" id="IPR011006">
    <property type="entry name" value="CheY-like_superfamily"/>
</dbReference>
<evidence type="ECO:0000256" key="1">
    <source>
        <dbReference type="ARBA" id="ARBA00000085"/>
    </source>
</evidence>
<dbReference type="SUPFAM" id="SSF55874">
    <property type="entry name" value="ATPase domain of HSP90 chaperone/DNA topoisomerase II/histidine kinase"/>
    <property type="match status" value="1"/>
</dbReference>
<dbReference type="Pfam" id="PF02518">
    <property type="entry name" value="HATPase_c"/>
    <property type="match status" value="1"/>
</dbReference>
<evidence type="ECO:0000313" key="8">
    <source>
        <dbReference type="Proteomes" id="UP000191931"/>
    </source>
</evidence>
<dbReference type="PROSITE" id="PS50109">
    <property type="entry name" value="HIS_KIN"/>
    <property type="match status" value="1"/>
</dbReference>
<keyword evidence="8" id="KW-1185">Reference proteome</keyword>
<feature type="modified residue" description="4-aspartylphosphate" evidence="4">
    <location>
        <position position="57"/>
    </location>
</feature>
<dbReference type="AlphaFoldDB" id="A0A1W1H6H2"/>
<dbReference type="STRING" id="1246637.MTBBW1_1230030"/>
<dbReference type="PANTHER" id="PTHR43547">
    <property type="entry name" value="TWO-COMPONENT HISTIDINE KINASE"/>
    <property type="match status" value="1"/>
</dbReference>
<dbReference type="InterPro" id="IPR004358">
    <property type="entry name" value="Sig_transdc_His_kin-like_C"/>
</dbReference>
<evidence type="ECO:0000256" key="3">
    <source>
        <dbReference type="ARBA" id="ARBA00022553"/>
    </source>
</evidence>
<evidence type="ECO:0000259" key="5">
    <source>
        <dbReference type="PROSITE" id="PS50109"/>
    </source>
</evidence>
<dbReference type="SUPFAM" id="SSF52172">
    <property type="entry name" value="CheY-like"/>
    <property type="match status" value="1"/>
</dbReference>
<dbReference type="OrthoDB" id="9805967at2"/>
<feature type="domain" description="Response regulatory" evidence="6">
    <location>
        <begin position="8"/>
        <end position="122"/>
    </location>
</feature>
<dbReference type="Proteomes" id="UP000191931">
    <property type="component" value="Unassembled WGS sequence"/>
</dbReference>
<dbReference type="Pfam" id="PF00072">
    <property type="entry name" value="Response_reg"/>
    <property type="match status" value="1"/>
</dbReference>
<dbReference type="SMART" id="SM00387">
    <property type="entry name" value="HATPase_c"/>
    <property type="match status" value="1"/>
</dbReference>
<dbReference type="InterPro" id="IPR036890">
    <property type="entry name" value="HATPase_C_sf"/>
</dbReference>
<evidence type="ECO:0000313" key="7">
    <source>
        <dbReference type="EMBL" id="SLM28059.1"/>
    </source>
</evidence>
<evidence type="ECO:0000259" key="6">
    <source>
        <dbReference type="PROSITE" id="PS50110"/>
    </source>
</evidence>
<evidence type="ECO:0000256" key="2">
    <source>
        <dbReference type="ARBA" id="ARBA00012438"/>
    </source>
</evidence>
<keyword evidence="3 4" id="KW-0597">Phosphoprotein</keyword>
<keyword evidence="7" id="KW-0808">Transferase</keyword>
<feature type="domain" description="Histidine kinase" evidence="5">
    <location>
        <begin position="333"/>
        <end position="562"/>
    </location>
</feature>
<dbReference type="Gene3D" id="3.40.50.2300">
    <property type="match status" value="1"/>
</dbReference>
<keyword evidence="7" id="KW-0418">Kinase</keyword>
<dbReference type="Gene3D" id="1.10.287.130">
    <property type="match status" value="1"/>
</dbReference>
<comment type="catalytic activity">
    <reaction evidence="1">
        <text>ATP + protein L-histidine = ADP + protein N-phospho-L-histidine.</text>
        <dbReference type="EC" id="2.7.13.3"/>
    </reaction>
</comment>
<dbReference type="EC" id="2.7.13.3" evidence="2"/>
<reference evidence="7 8" key="1">
    <citation type="submission" date="2017-03" db="EMBL/GenBank/DDBJ databases">
        <authorList>
            <person name="Afonso C.L."/>
            <person name="Miller P.J."/>
            <person name="Scott M.A."/>
            <person name="Spackman E."/>
            <person name="Goraichik I."/>
            <person name="Dimitrov K.M."/>
            <person name="Suarez D.L."/>
            <person name="Swayne D.E."/>
        </authorList>
    </citation>
    <scope>NUCLEOTIDE SEQUENCE [LARGE SCALE GENOMIC DNA]</scope>
    <source>
        <strain evidence="7">PRJEB14757</strain>
    </source>
</reference>
<accession>A0A1W1H6H2</accession>
<dbReference type="InterPro" id="IPR003594">
    <property type="entry name" value="HATPase_dom"/>
</dbReference>
<dbReference type="GO" id="GO:0000155">
    <property type="term" value="F:phosphorelay sensor kinase activity"/>
    <property type="evidence" value="ECO:0007669"/>
    <property type="project" value="TreeGrafter"/>
</dbReference>
<sequence length="563" mass="62617">MTSDGLKKILLVDDEQDIREVLGITLEDMGFEVFTAENGQKAMELFDKQDFSIILTDIKMPVMDGIELLKKIKFKSPLTEVIMITGHGDMDLAIESFRHEAVEFITKPVDVTKLEVAIRRAEEKIEIRKGIQEYTHNLENLLWSKTEALKKAEQKKKQPASTLNRDKKDITAIMETLPLIIFFVDENLKISLANNLFKEKFGDYDDRYCHELCMDKKAPCDDCPAILTFKNGTSHQIEKKFLTAIRDKTDRNVAHQDISCEESQMSYLVWTSPILNESSSQGKKTGTISTIDEKSSKAPQKKAVSEVLIMATDISKVLDIQDHLASLGLMIGSVSHGIKGLLTGLDGGVYLLNAALNKDDQALAQEGLDMVKQMTSKIRKMILDILFYAKERELYIEDIPATAFALDLASVIKPKAEKNGISFTLNLPEQDFTFRADSAILHAALVNILDNAVDACAEDKDSSKKTEKGMANDKEAKDPTISFELQKIGNSIQFVISDNGVGMEQDEIKKAFTLFHSGKGKKGTGLGLFISNKAVQQHKGTIRATSAKGVGTSFFVTIPMMDK</sequence>
<dbReference type="SMART" id="SM00448">
    <property type="entry name" value="REC"/>
    <property type="match status" value="1"/>
</dbReference>
<dbReference type="Gene3D" id="3.30.565.10">
    <property type="entry name" value="Histidine kinase-like ATPase, C-terminal domain"/>
    <property type="match status" value="1"/>
</dbReference>
<organism evidence="7 8">
    <name type="scientific">Desulfamplus magnetovallimortis</name>
    <dbReference type="NCBI Taxonomy" id="1246637"/>
    <lineage>
        <taxon>Bacteria</taxon>
        <taxon>Pseudomonadati</taxon>
        <taxon>Thermodesulfobacteriota</taxon>
        <taxon>Desulfobacteria</taxon>
        <taxon>Desulfobacterales</taxon>
        <taxon>Desulfobacteraceae</taxon>
        <taxon>Desulfamplus</taxon>
    </lineage>
</organism>
<gene>
    <name evidence="7" type="ORF">MTBBW1_1230030</name>
</gene>
<dbReference type="EMBL" id="FWEV01000028">
    <property type="protein sequence ID" value="SLM28059.1"/>
    <property type="molecule type" value="Genomic_DNA"/>
</dbReference>
<name>A0A1W1H6H2_9BACT</name>
<evidence type="ECO:0000256" key="4">
    <source>
        <dbReference type="PROSITE-ProRule" id="PRU00169"/>
    </source>
</evidence>
<protein>
    <recommendedName>
        <fullName evidence="2">histidine kinase</fullName>
        <ecNumber evidence="2">2.7.13.3</ecNumber>
    </recommendedName>
</protein>
<dbReference type="RefSeq" id="WP_080804436.1">
    <property type="nucleotide sequence ID" value="NZ_LT828547.1"/>
</dbReference>